<dbReference type="RefSeq" id="WP_143016656.1">
    <property type="nucleotide sequence ID" value="NZ_FNCJ01000011.1"/>
</dbReference>
<dbReference type="Proteomes" id="UP000199706">
    <property type="component" value="Unassembled WGS sequence"/>
</dbReference>
<evidence type="ECO:0000313" key="1">
    <source>
        <dbReference type="EMBL" id="SDH57719.1"/>
    </source>
</evidence>
<organism evidence="1 2">
    <name type="scientific">Paraburkholderia phenazinium</name>
    <dbReference type="NCBI Taxonomy" id="60549"/>
    <lineage>
        <taxon>Bacteria</taxon>
        <taxon>Pseudomonadati</taxon>
        <taxon>Pseudomonadota</taxon>
        <taxon>Betaproteobacteria</taxon>
        <taxon>Burkholderiales</taxon>
        <taxon>Burkholderiaceae</taxon>
        <taxon>Paraburkholderia</taxon>
    </lineage>
</organism>
<evidence type="ECO:0000313" key="2">
    <source>
        <dbReference type="Proteomes" id="UP000199706"/>
    </source>
</evidence>
<evidence type="ECO:0008006" key="3">
    <source>
        <dbReference type="Google" id="ProtNLM"/>
    </source>
</evidence>
<name>A0A1G8DJS8_9BURK</name>
<protein>
    <recommendedName>
        <fullName evidence="3">HNH endonuclease</fullName>
    </recommendedName>
</protein>
<accession>A0A1G8DJS8</accession>
<dbReference type="EMBL" id="FNCJ01000011">
    <property type="protein sequence ID" value="SDH57719.1"/>
    <property type="molecule type" value="Genomic_DNA"/>
</dbReference>
<sequence>MHRSDFKKATVEDLARRVAHKCSNPGCSVITVGPQTGERGTAITGVAVHIAAASAGGPRYDAGMSIEERAASNNGIWLCGNCALLIDRDVAAYPVDKLVDWKRSAEARALVAINKPHFTGAESTVNAVPTGAQSAEDALARTETRSGQRDTNIQVDARTLISTQVMLQEQRRPAKLVGEGFSNEAQKQTTLSKYLELETWTPLLASLLVCGIQPQLDCVEMPDGAMGLDNQFIDGSWDRFHEVRRVLTIWNSREKRPEKVRPRDFVAWCQTKRINTDWLSEIEVSPRVYERNALTEKHIIEIASGSEFVLAANIPSWVAERLEPIKQAPAATGSVA</sequence>
<dbReference type="OrthoDB" id="9114699at2"/>
<reference evidence="1 2" key="1">
    <citation type="submission" date="2016-10" db="EMBL/GenBank/DDBJ databases">
        <authorList>
            <person name="de Groot N.N."/>
        </authorList>
    </citation>
    <scope>NUCLEOTIDE SEQUENCE [LARGE SCALE GENOMIC DNA]</scope>
    <source>
        <strain evidence="1 2">LMG 2247</strain>
    </source>
</reference>
<dbReference type="AlphaFoldDB" id="A0A1G8DJS8"/>
<proteinExistence type="predicted"/>
<gene>
    <name evidence="1" type="ORF">SAMN05216466_11149</name>
</gene>